<evidence type="ECO:0000256" key="5">
    <source>
        <dbReference type="PIRSR" id="PIRSR001221-1"/>
    </source>
</evidence>
<evidence type="ECO:0000256" key="4">
    <source>
        <dbReference type="ARBA" id="ARBA00022801"/>
    </source>
</evidence>
<evidence type="ECO:0000256" key="2">
    <source>
        <dbReference type="ARBA" id="ARBA00009199"/>
    </source>
</evidence>
<proteinExistence type="inferred from homology"/>
<dbReference type="Proteomes" id="UP000054988">
    <property type="component" value="Unassembled WGS sequence"/>
</dbReference>
<name>A0A0W0F3G3_MONRR</name>
<gene>
    <name evidence="8" type="ORF">WG66_16559</name>
</gene>
<accession>A0A0W0F3G3</accession>
<feature type="active site" description="Acyl-ester intermediate" evidence="5">
    <location>
        <position position="209"/>
    </location>
</feature>
<dbReference type="EC" id="3.5.1.4" evidence="3"/>
<dbReference type="FunFam" id="3.90.1300.10:FF:000003">
    <property type="entry name" value="Amidase signature enzyme"/>
    <property type="match status" value="1"/>
</dbReference>
<dbReference type="AlphaFoldDB" id="A0A0W0F3G3"/>
<dbReference type="InterPro" id="IPR023631">
    <property type="entry name" value="Amidase_dom"/>
</dbReference>
<feature type="binding site" evidence="6">
    <location>
        <begin position="206"/>
        <end position="209"/>
    </location>
    <ligand>
        <name>substrate</name>
    </ligand>
</feature>
<dbReference type="PANTHER" id="PTHR46072:SF10">
    <property type="entry name" value="ACETAMIDASE"/>
    <property type="match status" value="1"/>
</dbReference>
<dbReference type="EMBL" id="LATX01002361">
    <property type="protein sequence ID" value="KTB30859.1"/>
    <property type="molecule type" value="Genomic_DNA"/>
</dbReference>
<comment type="catalytic activity">
    <reaction evidence="1">
        <text>a monocarboxylic acid amide + H2O = a monocarboxylate + NH4(+)</text>
        <dbReference type="Rhea" id="RHEA:12020"/>
        <dbReference type="ChEBI" id="CHEBI:15377"/>
        <dbReference type="ChEBI" id="CHEBI:28938"/>
        <dbReference type="ChEBI" id="CHEBI:35757"/>
        <dbReference type="ChEBI" id="CHEBI:83628"/>
        <dbReference type="EC" id="3.5.1.4"/>
    </reaction>
</comment>
<sequence>MIWSYFEHLRACRIKQQERRDRIASLPPEFHNPLSARDKEILDLPVSELALRVRRGEIDPEASLIAYSKAALKAHEETNCLTEVMIHEARGWAKDCNKNGPLAGVPVSLKDMLGVKGFDSSVGFSAWVGRPMQEDSIVTKLLRDAGAIPFVKTNIPITLMSFESNSDLFGLTTNPHHSGYAPGGSTGGEAALLAYGGSRIGIGTDVAGSVRVPAHFSGIYAIRSSVGRFPRSGSVTSIPGQEGVPSTHSPMTRTLEDLETVWRAVIEMKPWEYDYNCLVLPWREVDLSQRPLKWGVMWEDGVIAPSPACKRALQLVVDQLQKNGHEIVSIDPPSAYEGTKIASQLLLSDEAKLMTKPIRLWEWCDAGIRQVRKWFNTPWFLKKVYIWYIRYIRKDQIHAGFLEGLMSERKITDYWPLVARREAYRKQWFDMWNAHELDFVLTVPNALPAVPHGGTKDGVKSCGYTVLFNMLDYTAGVLPITHVDAALDRLPQSFKPRNTIERGVYRMYDAEKMAGLPVGVQIVGRRLEEERVLEAMKVVQNVMRADGMQYELLKKW</sequence>
<organism evidence="8 9">
    <name type="scientific">Moniliophthora roreri</name>
    <name type="common">Frosty pod rot fungus</name>
    <name type="synonym">Monilia roreri</name>
    <dbReference type="NCBI Taxonomy" id="221103"/>
    <lineage>
        <taxon>Eukaryota</taxon>
        <taxon>Fungi</taxon>
        <taxon>Dikarya</taxon>
        <taxon>Basidiomycota</taxon>
        <taxon>Agaricomycotina</taxon>
        <taxon>Agaricomycetes</taxon>
        <taxon>Agaricomycetidae</taxon>
        <taxon>Agaricales</taxon>
        <taxon>Marasmiineae</taxon>
        <taxon>Marasmiaceae</taxon>
        <taxon>Moniliophthora</taxon>
    </lineage>
</organism>
<dbReference type="PIRSF" id="PIRSF001221">
    <property type="entry name" value="Amidase_fungi"/>
    <property type="match status" value="1"/>
</dbReference>
<evidence type="ECO:0000313" key="9">
    <source>
        <dbReference type="Proteomes" id="UP000054988"/>
    </source>
</evidence>
<comment type="similarity">
    <text evidence="2">Belongs to the amidase family.</text>
</comment>
<feature type="active site" description="Charge relay system" evidence="5">
    <location>
        <position position="185"/>
    </location>
</feature>
<reference evidence="8 9" key="1">
    <citation type="submission" date="2015-12" db="EMBL/GenBank/DDBJ databases">
        <title>Draft genome sequence of Moniliophthora roreri, the causal agent of frosty pod rot of cacao.</title>
        <authorList>
            <person name="Aime M.C."/>
            <person name="Diaz-Valderrama J.R."/>
            <person name="Kijpornyongpan T."/>
            <person name="Phillips-Mora W."/>
        </authorList>
    </citation>
    <scope>NUCLEOTIDE SEQUENCE [LARGE SCALE GENOMIC DNA]</scope>
    <source>
        <strain evidence="8 9">MCA 2952</strain>
    </source>
</reference>
<feature type="binding site" evidence="6">
    <location>
        <position position="185"/>
    </location>
    <ligand>
        <name>substrate</name>
    </ligand>
</feature>
<dbReference type="SUPFAM" id="SSF75304">
    <property type="entry name" value="Amidase signature (AS) enzymes"/>
    <property type="match status" value="1"/>
</dbReference>
<keyword evidence="4" id="KW-0378">Hydrolase</keyword>
<dbReference type="InterPro" id="IPR036928">
    <property type="entry name" value="AS_sf"/>
</dbReference>
<dbReference type="GO" id="GO:0004040">
    <property type="term" value="F:amidase activity"/>
    <property type="evidence" value="ECO:0007669"/>
    <property type="project" value="UniProtKB-EC"/>
</dbReference>
<evidence type="ECO:0000256" key="6">
    <source>
        <dbReference type="PIRSR" id="PIRSR001221-2"/>
    </source>
</evidence>
<comment type="caution">
    <text evidence="8">The sequence shown here is derived from an EMBL/GenBank/DDBJ whole genome shotgun (WGS) entry which is preliminary data.</text>
</comment>
<evidence type="ECO:0000313" key="8">
    <source>
        <dbReference type="EMBL" id="KTB30859.1"/>
    </source>
</evidence>
<feature type="domain" description="Amidase" evidence="7">
    <location>
        <begin position="66"/>
        <end position="533"/>
    </location>
</feature>
<feature type="active site" description="Charge relay system" evidence="5">
    <location>
        <position position="110"/>
    </location>
</feature>
<dbReference type="eggNOG" id="KOG1212">
    <property type="taxonomic scope" value="Eukaryota"/>
</dbReference>
<evidence type="ECO:0000256" key="1">
    <source>
        <dbReference type="ARBA" id="ARBA00001311"/>
    </source>
</evidence>
<protein>
    <recommendedName>
        <fullName evidence="3">amidase</fullName>
        <ecNumber evidence="3">3.5.1.4</ecNumber>
    </recommendedName>
</protein>
<evidence type="ECO:0000259" key="7">
    <source>
        <dbReference type="Pfam" id="PF01425"/>
    </source>
</evidence>
<dbReference type="PANTHER" id="PTHR46072">
    <property type="entry name" value="AMIDASE-RELATED-RELATED"/>
    <property type="match status" value="1"/>
</dbReference>
<feature type="binding site" evidence="6">
    <location>
        <position position="159"/>
    </location>
    <ligand>
        <name>substrate</name>
    </ligand>
</feature>
<evidence type="ECO:0000256" key="3">
    <source>
        <dbReference type="ARBA" id="ARBA00012922"/>
    </source>
</evidence>
<dbReference type="Gene3D" id="3.90.1300.10">
    <property type="entry name" value="Amidase signature (AS) domain"/>
    <property type="match status" value="1"/>
</dbReference>
<dbReference type="Pfam" id="PF01425">
    <property type="entry name" value="Amidase"/>
    <property type="match status" value="1"/>
</dbReference>